<comment type="caution">
    <text evidence="9">The sequence shown here is derived from an EMBL/GenBank/DDBJ whole genome shotgun (WGS) entry which is preliminary data.</text>
</comment>
<evidence type="ECO:0000256" key="5">
    <source>
        <dbReference type="ARBA" id="ARBA00023136"/>
    </source>
</evidence>
<evidence type="ECO:0000256" key="7">
    <source>
        <dbReference type="SAM" id="Phobius"/>
    </source>
</evidence>
<dbReference type="PANTHER" id="PTHR12191:SF37">
    <property type="entry name" value="ZINC TRANSPORTER FOI"/>
    <property type="match status" value="1"/>
</dbReference>
<dbReference type="AlphaFoldDB" id="A0ABD0KFI3"/>
<comment type="subcellular location">
    <subcellularLocation>
        <location evidence="1">Membrane</location>
        <topology evidence="1">Multi-pass membrane protein</topology>
    </subcellularLocation>
</comment>
<evidence type="ECO:0008006" key="11">
    <source>
        <dbReference type="Google" id="ProtNLM"/>
    </source>
</evidence>
<proteinExistence type="inferred from homology"/>
<evidence type="ECO:0000256" key="6">
    <source>
        <dbReference type="SAM" id="MobiDB-lite"/>
    </source>
</evidence>
<evidence type="ECO:0000313" key="9">
    <source>
        <dbReference type="EMBL" id="KAK7485814.1"/>
    </source>
</evidence>
<dbReference type="Pfam" id="PF02535">
    <property type="entry name" value="Zip"/>
    <property type="match status" value="1"/>
</dbReference>
<keyword evidence="10" id="KW-1185">Reference proteome</keyword>
<comment type="similarity">
    <text evidence="2">Belongs to the ZIP transporter (TC 2.A.5) family.</text>
</comment>
<feature type="chain" id="PRO_5044812753" description="Zinc transporter ZIP4 N-terminal domain-containing protein" evidence="8">
    <location>
        <begin position="25"/>
        <end position="663"/>
    </location>
</feature>
<evidence type="ECO:0000256" key="8">
    <source>
        <dbReference type="SAM" id="SignalP"/>
    </source>
</evidence>
<evidence type="ECO:0000256" key="2">
    <source>
        <dbReference type="ARBA" id="ARBA00006939"/>
    </source>
</evidence>
<keyword evidence="4 7" id="KW-1133">Transmembrane helix</keyword>
<feature type="transmembrane region" description="Helical" evidence="7">
    <location>
        <begin position="575"/>
        <end position="595"/>
    </location>
</feature>
<feature type="region of interest" description="Disordered" evidence="6">
    <location>
        <begin position="368"/>
        <end position="396"/>
    </location>
</feature>
<dbReference type="EMBL" id="JACVVK020000188">
    <property type="protein sequence ID" value="KAK7485814.1"/>
    <property type="molecule type" value="Genomic_DNA"/>
</dbReference>
<evidence type="ECO:0000256" key="1">
    <source>
        <dbReference type="ARBA" id="ARBA00004141"/>
    </source>
</evidence>
<organism evidence="9 10">
    <name type="scientific">Batillaria attramentaria</name>
    <dbReference type="NCBI Taxonomy" id="370345"/>
    <lineage>
        <taxon>Eukaryota</taxon>
        <taxon>Metazoa</taxon>
        <taxon>Spiralia</taxon>
        <taxon>Lophotrochozoa</taxon>
        <taxon>Mollusca</taxon>
        <taxon>Gastropoda</taxon>
        <taxon>Caenogastropoda</taxon>
        <taxon>Sorbeoconcha</taxon>
        <taxon>Cerithioidea</taxon>
        <taxon>Batillariidae</taxon>
        <taxon>Batillaria</taxon>
    </lineage>
</organism>
<feature type="transmembrane region" description="Helical" evidence="7">
    <location>
        <begin position="634"/>
        <end position="656"/>
    </location>
</feature>
<keyword evidence="3 7" id="KW-0812">Transmembrane</keyword>
<feature type="transmembrane region" description="Helical" evidence="7">
    <location>
        <begin position="604"/>
        <end position="622"/>
    </location>
</feature>
<feature type="signal peptide" evidence="8">
    <location>
        <begin position="1"/>
        <end position="24"/>
    </location>
</feature>
<feature type="transmembrane region" description="Helical" evidence="7">
    <location>
        <begin position="434"/>
        <end position="458"/>
    </location>
</feature>
<name>A0ABD0KFI3_9CAEN</name>
<protein>
    <recommendedName>
        <fullName evidence="11">Zinc transporter ZIP4 N-terminal domain-containing protein</fullName>
    </recommendedName>
</protein>
<evidence type="ECO:0000313" key="10">
    <source>
        <dbReference type="Proteomes" id="UP001519460"/>
    </source>
</evidence>
<dbReference type="Proteomes" id="UP001519460">
    <property type="component" value="Unassembled WGS sequence"/>
</dbReference>
<feature type="transmembrane region" description="Helical" evidence="7">
    <location>
        <begin position="465"/>
        <end position="488"/>
    </location>
</feature>
<gene>
    <name evidence="9" type="ORF">BaRGS_00022914</name>
</gene>
<dbReference type="InterPro" id="IPR050799">
    <property type="entry name" value="ZIP_Transporter"/>
</dbReference>
<sequence length="663" mass="72254">MARFGRVFAAAVVTVLLCVQPSVGDGHGRLDVFHEALEKLNVTGDRLPIEKVEQYYDGVLHRISCNSTGTELAGVSTQLTTCAENLSYVRSEHLCSHLLWSVLATLDNGVMVTHEAAYHAEVTEFTVSLIHWRRDLLPQVPAFRKVVSVLLYVRAVYLRTCLDIHGITNIVGGNVSAGLSEDDFENAAMVALFLLSRGRHPCSSTVGPGPAATLDSVKQSFLSEVKQSATGSITETELEAFLHQLGDVYEGKFSPALPSRTQHALSVLPHTLTPRCLAPDSIFYYLDTEEEERVQDGDLVRASAVIVHLMSEGSPIEEKCRLLPKKSYFVNRLIHQFVPGGVNLTLAGLEKLMEQFGIAPHMEDEHETDGHAHMRKKRSAHAPDIRTKRVKRQAATRDTQLTQLSPALVHQKLNGKCTAEGAHTSQTPSEAERWGYGMLSIFLICLCAVAGVSIAPCLNRNAYKLFMAFFVGLAVGTLTGDALLHLLPMVETTEPAYASPSSRPDKQVNVPLSVMIILGDAVHNFADGLAVGAAFSSSVNIGIATAIAVFCHELPHELGDFAVLLQNGMTVKKALFWNFISALTAFLGLILSLLVSTDGDVRKWIFAVAAGMFLYIALTDLLPQLTTHEAHSNVIFVMNNAGMLLGVTIMLIIAIFEERIRVG</sequence>
<dbReference type="GO" id="GO:0016020">
    <property type="term" value="C:membrane"/>
    <property type="evidence" value="ECO:0007669"/>
    <property type="project" value="UniProtKB-SubCell"/>
</dbReference>
<evidence type="ECO:0000256" key="4">
    <source>
        <dbReference type="ARBA" id="ARBA00022989"/>
    </source>
</evidence>
<keyword evidence="5 7" id="KW-0472">Membrane</keyword>
<reference evidence="9 10" key="1">
    <citation type="journal article" date="2023" name="Sci. Data">
        <title>Genome assembly of the Korean intertidal mud-creeper Batillaria attramentaria.</title>
        <authorList>
            <person name="Patra A.K."/>
            <person name="Ho P.T."/>
            <person name="Jun S."/>
            <person name="Lee S.J."/>
            <person name="Kim Y."/>
            <person name="Won Y.J."/>
        </authorList>
    </citation>
    <scope>NUCLEOTIDE SEQUENCE [LARGE SCALE GENOMIC DNA]</scope>
    <source>
        <strain evidence="9">Wonlab-2016</strain>
    </source>
</reference>
<dbReference type="PANTHER" id="PTHR12191">
    <property type="entry name" value="SOLUTE CARRIER FAMILY 39"/>
    <property type="match status" value="1"/>
</dbReference>
<accession>A0ABD0KFI3</accession>
<evidence type="ECO:0000256" key="3">
    <source>
        <dbReference type="ARBA" id="ARBA00022692"/>
    </source>
</evidence>
<dbReference type="InterPro" id="IPR003689">
    <property type="entry name" value="ZIP"/>
</dbReference>
<keyword evidence="8" id="KW-0732">Signal</keyword>